<accession>A0AAQ3UA55</accession>
<keyword evidence="5" id="KW-0479">Metal-binding</keyword>
<dbReference type="Pfam" id="PF26138">
    <property type="entry name" value="DUF8040"/>
    <property type="match status" value="1"/>
</dbReference>
<keyword evidence="6" id="KW-0378">Hydrolase</keyword>
<dbReference type="GO" id="GO:0005634">
    <property type="term" value="C:nucleus"/>
    <property type="evidence" value="ECO:0007669"/>
    <property type="project" value="UniProtKB-SubCell"/>
</dbReference>
<evidence type="ECO:0000256" key="2">
    <source>
        <dbReference type="ARBA" id="ARBA00004123"/>
    </source>
</evidence>
<evidence type="ECO:0000313" key="11">
    <source>
        <dbReference type="EMBL" id="WVZ87946.1"/>
    </source>
</evidence>
<comment type="cofactor">
    <cofactor evidence="1">
        <name>a divalent metal cation</name>
        <dbReference type="ChEBI" id="CHEBI:60240"/>
    </cofactor>
</comment>
<dbReference type="GO" id="GO:0004518">
    <property type="term" value="F:nuclease activity"/>
    <property type="evidence" value="ECO:0007669"/>
    <property type="project" value="UniProtKB-KW"/>
</dbReference>
<evidence type="ECO:0000256" key="4">
    <source>
        <dbReference type="ARBA" id="ARBA00022722"/>
    </source>
</evidence>
<evidence type="ECO:0000256" key="3">
    <source>
        <dbReference type="ARBA" id="ARBA00006958"/>
    </source>
</evidence>
<dbReference type="GO" id="GO:0046872">
    <property type="term" value="F:metal ion binding"/>
    <property type="evidence" value="ECO:0007669"/>
    <property type="project" value="UniProtKB-KW"/>
</dbReference>
<evidence type="ECO:0000256" key="7">
    <source>
        <dbReference type="ARBA" id="ARBA00023242"/>
    </source>
</evidence>
<keyword evidence="12" id="KW-1185">Reference proteome</keyword>
<name>A0AAQ3UA55_PASNO</name>
<evidence type="ECO:0000259" key="10">
    <source>
        <dbReference type="Pfam" id="PF26138"/>
    </source>
</evidence>
<dbReference type="PANTHER" id="PTHR22930">
    <property type="match status" value="1"/>
</dbReference>
<comment type="similarity">
    <text evidence="3">Belongs to the HARBI1 family.</text>
</comment>
<feature type="domain" description="DDE Tnp4" evidence="9">
    <location>
        <begin position="345"/>
        <end position="501"/>
    </location>
</feature>
<dbReference type="PANTHER" id="PTHR22930:SF290">
    <property type="entry name" value="OS04G0422900 PROTEIN"/>
    <property type="match status" value="1"/>
</dbReference>
<comment type="subcellular location">
    <subcellularLocation>
        <location evidence="2">Nucleus</location>
    </subcellularLocation>
</comment>
<keyword evidence="7" id="KW-0539">Nucleus</keyword>
<dbReference type="EMBL" id="CP144752">
    <property type="protein sequence ID" value="WVZ87946.1"/>
    <property type="molecule type" value="Genomic_DNA"/>
</dbReference>
<evidence type="ECO:0000256" key="6">
    <source>
        <dbReference type="ARBA" id="ARBA00022801"/>
    </source>
</evidence>
<dbReference type="Proteomes" id="UP001341281">
    <property type="component" value="Chromosome 08"/>
</dbReference>
<dbReference type="Pfam" id="PF13359">
    <property type="entry name" value="DDE_Tnp_4"/>
    <property type="match status" value="1"/>
</dbReference>
<feature type="domain" description="DUF8040" evidence="10">
    <location>
        <begin position="246"/>
        <end position="339"/>
    </location>
</feature>
<keyword evidence="4" id="KW-0540">Nuclease</keyword>
<evidence type="ECO:0000256" key="5">
    <source>
        <dbReference type="ARBA" id="ARBA00022723"/>
    </source>
</evidence>
<feature type="region of interest" description="Disordered" evidence="8">
    <location>
        <begin position="147"/>
        <end position="172"/>
    </location>
</feature>
<evidence type="ECO:0000256" key="8">
    <source>
        <dbReference type="SAM" id="MobiDB-lite"/>
    </source>
</evidence>
<evidence type="ECO:0000259" key="9">
    <source>
        <dbReference type="Pfam" id="PF13359"/>
    </source>
</evidence>
<dbReference type="InterPro" id="IPR045249">
    <property type="entry name" value="HARBI1-like"/>
</dbReference>
<dbReference type="InterPro" id="IPR027806">
    <property type="entry name" value="HARBI1_dom"/>
</dbReference>
<dbReference type="AlphaFoldDB" id="A0AAQ3UA55"/>
<dbReference type="GO" id="GO:0016787">
    <property type="term" value="F:hydrolase activity"/>
    <property type="evidence" value="ECO:0007669"/>
    <property type="project" value="UniProtKB-KW"/>
</dbReference>
<dbReference type="InterPro" id="IPR058353">
    <property type="entry name" value="DUF8040"/>
</dbReference>
<evidence type="ECO:0008006" key="13">
    <source>
        <dbReference type="Google" id="ProtNLM"/>
    </source>
</evidence>
<reference evidence="11 12" key="1">
    <citation type="submission" date="2024-02" db="EMBL/GenBank/DDBJ databases">
        <title>High-quality chromosome-scale genome assembly of Pensacola bahiagrass (Paspalum notatum Flugge var. saurae).</title>
        <authorList>
            <person name="Vega J.M."/>
            <person name="Podio M."/>
            <person name="Orjuela J."/>
            <person name="Siena L.A."/>
            <person name="Pessino S.C."/>
            <person name="Combes M.C."/>
            <person name="Mariac C."/>
            <person name="Albertini E."/>
            <person name="Pupilli F."/>
            <person name="Ortiz J.P.A."/>
            <person name="Leblanc O."/>
        </authorList>
    </citation>
    <scope>NUCLEOTIDE SEQUENCE [LARGE SCALE GENOMIC DNA]</scope>
    <source>
        <strain evidence="11">R1</strain>
        <tissue evidence="11">Leaf</tissue>
    </source>
</reference>
<evidence type="ECO:0000256" key="1">
    <source>
        <dbReference type="ARBA" id="ARBA00001968"/>
    </source>
</evidence>
<organism evidence="11 12">
    <name type="scientific">Paspalum notatum var. saurae</name>
    <dbReference type="NCBI Taxonomy" id="547442"/>
    <lineage>
        <taxon>Eukaryota</taxon>
        <taxon>Viridiplantae</taxon>
        <taxon>Streptophyta</taxon>
        <taxon>Embryophyta</taxon>
        <taxon>Tracheophyta</taxon>
        <taxon>Spermatophyta</taxon>
        <taxon>Magnoliopsida</taxon>
        <taxon>Liliopsida</taxon>
        <taxon>Poales</taxon>
        <taxon>Poaceae</taxon>
        <taxon>PACMAD clade</taxon>
        <taxon>Panicoideae</taxon>
        <taxon>Andropogonodae</taxon>
        <taxon>Paspaleae</taxon>
        <taxon>Paspalinae</taxon>
        <taxon>Paspalum</taxon>
    </lineage>
</organism>
<proteinExistence type="inferred from homology"/>
<gene>
    <name evidence="11" type="ORF">U9M48_034519</name>
</gene>
<protein>
    <recommendedName>
        <fullName evidence="13">DDE Tnp4 domain-containing protein</fullName>
    </recommendedName>
</protein>
<evidence type="ECO:0000313" key="12">
    <source>
        <dbReference type="Proteomes" id="UP001341281"/>
    </source>
</evidence>
<sequence>MGRACGMQLLPSPVSRSTIDIQFTPPIGDGVTRLICMAFGSPIPRWETRLLPGQPARADFGPGARFWAFWKPTREGHLPPTPSFPRGSAAPTLGSGWLFPEATARRARGDALPPPLLPSVVLARLHLSSAFPAWPRRLRRLRSVAPSPPSLLRSHRLRRTHSAAPPPPTPLGRACLPTLLAAATTPSFPHHPPTARVISTSLDMGSWEEQVRQFLLDEEEDDDELFFVILPAIIPYLSEEKEPIHTSSLTGAKKVREILERHESWCKSEFRMEPAIFKATTNFLRRENLLHDTRGVTIDEQLGMFMYMISHNANNQMLQKAFQHSGETIHRKISEVFDINCIGAIDGTHIPITIAEDRAAPYRNKKGTLSHNVMVACDFDLNFTFVSRGWEGSASDAGVLRSAISKGFSVPEDGGYANTPSFIAPYRGVRYHLNQFRRCRSSQSGYENYKELFNHRHAILRNHIERAIGVLKKRFLILKVGTFHPIENQIKIAAATVAFHNIIRGQNGDEGWLDNQPYYISPSQYVDVPEGDNNYLNDTESSDGSTLRDQNALQMMIWNVMYEKGLIDVVHDHKDNPRFKGQNGWNRDGWIKKEKELKGNYKAIRDSRNESGVGWNDILCMVLAKPEVWPRIIRSVLMNPLKLKNQGREKVAVGESASKAILDQLLKVMWSLKRSKLQKHLKLLKEKKRQEEQFSISKCQDELKVMDGLTAEDKSYALELFESATNREVFLTTTEHNVREIWLRRKIRLLKSSDAWPPQHMM</sequence>